<gene>
    <name evidence="3" type="ORF">EZ437_11820</name>
</gene>
<keyword evidence="1" id="KW-0732">Signal</keyword>
<evidence type="ECO:0000259" key="2">
    <source>
        <dbReference type="Pfam" id="PF07715"/>
    </source>
</evidence>
<dbReference type="Gene3D" id="2.60.40.1120">
    <property type="entry name" value="Carboxypeptidase-like, regulatory domain"/>
    <property type="match status" value="1"/>
</dbReference>
<evidence type="ECO:0000313" key="3">
    <source>
        <dbReference type="EMBL" id="TCD01425.1"/>
    </source>
</evidence>
<protein>
    <submittedName>
        <fullName evidence="3">TonB-dependent receptor</fullName>
    </submittedName>
</protein>
<evidence type="ECO:0000313" key="4">
    <source>
        <dbReference type="Proteomes" id="UP000293347"/>
    </source>
</evidence>
<dbReference type="RefSeq" id="WP_131596225.1">
    <property type="nucleotide sequence ID" value="NZ_SJSL01000002.1"/>
</dbReference>
<dbReference type="InterPro" id="IPR012910">
    <property type="entry name" value="Plug_dom"/>
</dbReference>
<dbReference type="Gene3D" id="2.170.130.10">
    <property type="entry name" value="TonB-dependent receptor, plug domain"/>
    <property type="match status" value="1"/>
</dbReference>
<dbReference type="AlphaFoldDB" id="A0A4R0NQ79"/>
<accession>A0A4R0NQ79</accession>
<feature type="chain" id="PRO_5020361656" evidence="1">
    <location>
        <begin position="21"/>
        <end position="800"/>
    </location>
</feature>
<feature type="domain" description="TonB-dependent receptor plug" evidence="2">
    <location>
        <begin position="115"/>
        <end position="216"/>
    </location>
</feature>
<dbReference type="SUPFAM" id="SSF56935">
    <property type="entry name" value="Porins"/>
    <property type="match status" value="1"/>
</dbReference>
<keyword evidence="3" id="KW-0675">Receptor</keyword>
<name>A0A4R0NQ79_9SPHI</name>
<dbReference type="OrthoDB" id="1108759at2"/>
<dbReference type="EMBL" id="SJSL01000002">
    <property type="protein sequence ID" value="TCD01425.1"/>
    <property type="molecule type" value="Genomic_DNA"/>
</dbReference>
<dbReference type="InterPro" id="IPR037066">
    <property type="entry name" value="Plug_dom_sf"/>
</dbReference>
<dbReference type="Pfam" id="PF13715">
    <property type="entry name" value="CarbopepD_reg_2"/>
    <property type="match status" value="1"/>
</dbReference>
<keyword evidence="4" id="KW-1185">Reference proteome</keyword>
<organism evidence="3 4">
    <name type="scientific">Pedobacter psychroterrae</name>
    <dbReference type="NCBI Taxonomy" id="2530453"/>
    <lineage>
        <taxon>Bacteria</taxon>
        <taxon>Pseudomonadati</taxon>
        <taxon>Bacteroidota</taxon>
        <taxon>Sphingobacteriia</taxon>
        <taxon>Sphingobacteriales</taxon>
        <taxon>Sphingobacteriaceae</taxon>
        <taxon>Pedobacter</taxon>
    </lineage>
</organism>
<reference evidence="3 4" key="1">
    <citation type="submission" date="2019-02" db="EMBL/GenBank/DDBJ databases">
        <title>Pedobacter sp. RP-1-14 sp. nov., isolated from Arctic soil.</title>
        <authorList>
            <person name="Dahal R.H."/>
        </authorList>
    </citation>
    <scope>NUCLEOTIDE SEQUENCE [LARGE SCALE GENOMIC DNA]</scope>
    <source>
        <strain evidence="3 4">RP-1-14</strain>
    </source>
</reference>
<sequence length="800" mass="90978">MLKIRLLLLLMMLGFTIVNAQPLVKVTGLITDQLKNPLPKVTISIMGQNISTVSDDNGVYNIYAVTTSFTIKYNLLGYNPVLLEIKRDKEGRIVQNVSLTSNINELEQVTITTKQNQLSNSTIINITDIASMPTVSGNFEVILKTLPGVSTNNELSSQYSVRGGNFDENLIYVNDIEINRPVLIRNGQQEGLSFINSDLLSSAKFSAGGFESRYGDKLSSVLDVRYDKPDSSQAILNFGMLGASFSSKILNKSSYLLTGLRYKNNSSILTRQDNKGSYAPNFTDAQVIYHQTISSRLSLNFLGSFNSGIFKLIPESRETQFGTSSTLLRLQTDYEGKEVDDYQTAGGAITMAYFPQPNLVIKWISSYFSTLERERIDIEGRYIFNEINNDFADRNFGAVKASRGIGGYMNYARNNLESQHFSSEVKVDQNYNSHTFSLGMRFERKDYNDNLNEYSLVDSAGYILQERLGNFYQDNLINIQNKLAIQYYTGYIQDSYGVSPNSDLQLGLRVNYNTLSRQLLLSPRLLLAYRPPSNTKIFRFSAGVYQQAPDYRSIRDFNGVLNLDQKAQRSYNSSVGLDYAFDGLGTRLKFTSELYFKYQDRLIPYMMDNVRIKYLSGDVAEGYTYGTDLSIGGEFVKDLLSYFRVSIMKANQHIIEDATGYLRRPTDQRVNFSVYFQDRLLNSPAYKVHLNLLYGSRLPLGTPLIQRYSDDFNIPSYKRVDIGFSKDFLDDKGIKKPRLLDKYFSSFSAHLEVFNLLNIDNTVSYLWLKDVDNVQYAIPNYLTGRQLNLKLIIKFKNSNR</sequence>
<proteinExistence type="predicted"/>
<dbReference type="InterPro" id="IPR008969">
    <property type="entry name" value="CarboxyPept-like_regulatory"/>
</dbReference>
<dbReference type="Proteomes" id="UP000293347">
    <property type="component" value="Unassembled WGS sequence"/>
</dbReference>
<comment type="caution">
    <text evidence="3">The sequence shown here is derived from an EMBL/GenBank/DDBJ whole genome shotgun (WGS) entry which is preliminary data.</text>
</comment>
<dbReference type="Pfam" id="PF07715">
    <property type="entry name" value="Plug"/>
    <property type="match status" value="1"/>
</dbReference>
<dbReference type="SUPFAM" id="SSF49464">
    <property type="entry name" value="Carboxypeptidase regulatory domain-like"/>
    <property type="match status" value="1"/>
</dbReference>
<evidence type="ECO:0000256" key="1">
    <source>
        <dbReference type="SAM" id="SignalP"/>
    </source>
</evidence>
<feature type="signal peptide" evidence="1">
    <location>
        <begin position="1"/>
        <end position="20"/>
    </location>
</feature>